<name>A0ABS4A6F4_9BRAD</name>
<keyword evidence="2" id="KW-0238">DNA-binding</keyword>
<comment type="caution">
    <text evidence="6">The sequence shown here is derived from an EMBL/GenBank/DDBJ whole genome shotgun (WGS) entry which is preliminary data.</text>
</comment>
<evidence type="ECO:0000256" key="4">
    <source>
        <dbReference type="SAM" id="MobiDB-lite"/>
    </source>
</evidence>
<dbReference type="Proteomes" id="UP000669317">
    <property type="component" value="Unassembled WGS sequence"/>
</dbReference>
<evidence type="ECO:0000313" key="7">
    <source>
        <dbReference type="Proteomes" id="UP000669317"/>
    </source>
</evidence>
<keyword evidence="1" id="KW-0805">Transcription regulation</keyword>
<dbReference type="InterPro" id="IPR009057">
    <property type="entry name" value="Homeodomain-like_sf"/>
</dbReference>
<feature type="domain" description="HTH araC/xylS-type" evidence="5">
    <location>
        <begin position="196"/>
        <end position="294"/>
    </location>
</feature>
<evidence type="ECO:0000313" key="6">
    <source>
        <dbReference type="EMBL" id="MBP0115545.1"/>
    </source>
</evidence>
<dbReference type="InterPro" id="IPR050204">
    <property type="entry name" value="AraC_XylS_family_regulators"/>
</dbReference>
<feature type="compositionally biased region" description="Low complexity" evidence="4">
    <location>
        <begin position="32"/>
        <end position="41"/>
    </location>
</feature>
<accession>A0ABS4A6F4</accession>
<feature type="region of interest" description="Disordered" evidence="4">
    <location>
        <begin position="1"/>
        <end position="41"/>
    </location>
</feature>
<dbReference type="PANTHER" id="PTHR46796:SF6">
    <property type="entry name" value="ARAC SUBFAMILY"/>
    <property type="match status" value="1"/>
</dbReference>
<keyword evidence="7" id="KW-1185">Reference proteome</keyword>
<sequence>MPSARLKIAHDAPNIEHVPPRSGARPMRARPSSAPTSAGVAAAARRTEPDAVALEPIGDHRIIIHLSPATRSLCIETGDEFLRQAGDIDVIPSGAFGGFVAETPYQSLQIRLAPSMLDHAAARSRQPASARLAHHHMLRNDRIVLLGQALESDVRAGSPSGPLFAENVGMALAVELLNLANDPPGDPIRLSDAQLQRVLAYIDANLDQPLTIDILSREAGVSNSHLRTWFKAAMDVTIHRYILRRRVEHARRLLLQGNRKLSDIAAEAGFAHQSHLAKWMRHELGYSPSELRRSRN</sequence>
<gene>
    <name evidence="6" type="ORF">JWS04_31655</name>
</gene>
<protein>
    <submittedName>
        <fullName evidence="6">Helix-turn-helix transcriptional regulator</fullName>
    </submittedName>
</protein>
<dbReference type="Pfam" id="PF12833">
    <property type="entry name" value="HTH_18"/>
    <property type="match status" value="1"/>
</dbReference>
<dbReference type="SUPFAM" id="SSF46689">
    <property type="entry name" value="Homeodomain-like"/>
    <property type="match status" value="2"/>
</dbReference>
<dbReference type="PANTHER" id="PTHR46796">
    <property type="entry name" value="HTH-TYPE TRANSCRIPTIONAL ACTIVATOR RHAS-RELATED"/>
    <property type="match status" value="1"/>
</dbReference>
<dbReference type="SMART" id="SM00342">
    <property type="entry name" value="HTH_ARAC"/>
    <property type="match status" value="1"/>
</dbReference>
<dbReference type="EMBL" id="JAGIKT010000085">
    <property type="protein sequence ID" value="MBP0115545.1"/>
    <property type="molecule type" value="Genomic_DNA"/>
</dbReference>
<organism evidence="6 7">
    <name type="scientific">Bradyrhizobium vignae</name>
    <dbReference type="NCBI Taxonomy" id="1549949"/>
    <lineage>
        <taxon>Bacteria</taxon>
        <taxon>Pseudomonadati</taxon>
        <taxon>Pseudomonadota</taxon>
        <taxon>Alphaproteobacteria</taxon>
        <taxon>Hyphomicrobiales</taxon>
        <taxon>Nitrobacteraceae</taxon>
        <taxon>Bradyrhizobium</taxon>
    </lineage>
</organism>
<evidence type="ECO:0000256" key="2">
    <source>
        <dbReference type="ARBA" id="ARBA00023125"/>
    </source>
</evidence>
<dbReference type="RefSeq" id="WP_208738455.1">
    <property type="nucleotide sequence ID" value="NZ_JAGIKT010000085.1"/>
</dbReference>
<evidence type="ECO:0000256" key="1">
    <source>
        <dbReference type="ARBA" id="ARBA00023015"/>
    </source>
</evidence>
<evidence type="ECO:0000256" key="3">
    <source>
        <dbReference type="ARBA" id="ARBA00023163"/>
    </source>
</evidence>
<dbReference type="PROSITE" id="PS01124">
    <property type="entry name" value="HTH_ARAC_FAMILY_2"/>
    <property type="match status" value="1"/>
</dbReference>
<proteinExistence type="predicted"/>
<evidence type="ECO:0000259" key="5">
    <source>
        <dbReference type="PROSITE" id="PS01124"/>
    </source>
</evidence>
<keyword evidence="3" id="KW-0804">Transcription</keyword>
<dbReference type="InterPro" id="IPR018060">
    <property type="entry name" value="HTH_AraC"/>
</dbReference>
<reference evidence="6 7" key="1">
    <citation type="submission" date="2021-03" db="EMBL/GenBank/DDBJ databases">
        <title>Genome Sequence of Bradyrhizobium vignae strain ISRA400.</title>
        <authorList>
            <person name="Tisa L.S."/>
            <person name="Svistoonoff S."/>
            <person name="Hocher V."/>
            <person name="Fall S."/>
            <person name="Zaiya A."/>
            <person name="Naing D."/>
            <person name="Niang N."/>
            <person name="Diouf A."/>
            <person name="Dasylva M.C."/>
            <person name="Toure O."/>
            <person name="Gueye M."/>
            <person name="Gully D."/>
            <person name="Tisseyre P."/>
            <person name="Simpson S."/>
            <person name="Morris K."/>
            <person name="Thomas W.K."/>
        </authorList>
    </citation>
    <scope>NUCLEOTIDE SEQUENCE [LARGE SCALE GENOMIC DNA]</scope>
    <source>
        <strain evidence="6 7">ISRA400</strain>
    </source>
</reference>
<dbReference type="Gene3D" id="1.10.10.60">
    <property type="entry name" value="Homeodomain-like"/>
    <property type="match status" value="1"/>
</dbReference>